<dbReference type="OrthoDB" id="10031887at2759"/>
<name>A0A5B7JEV4_PORTR</name>
<dbReference type="InterPro" id="IPR036179">
    <property type="entry name" value="Ig-like_dom_sf"/>
</dbReference>
<dbReference type="Proteomes" id="UP000324222">
    <property type="component" value="Unassembled WGS sequence"/>
</dbReference>
<feature type="domain" description="Ig-like" evidence="1">
    <location>
        <begin position="1"/>
        <end position="69"/>
    </location>
</feature>
<evidence type="ECO:0000313" key="3">
    <source>
        <dbReference type="Proteomes" id="UP000324222"/>
    </source>
</evidence>
<protein>
    <recommendedName>
        <fullName evidence="1">Ig-like domain-containing protein</fullName>
    </recommendedName>
</protein>
<evidence type="ECO:0000259" key="1">
    <source>
        <dbReference type="PROSITE" id="PS50835"/>
    </source>
</evidence>
<dbReference type="Pfam" id="PF07686">
    <property type="entry name" value="V-set"/>
    <property type="match status" value="1"/>
</dbReference>
<organism evidence="2 3">
    <name type="scientific">Portunus trituberculatus</name>
    <name type="common">Swimming crab</name>
    <name type="synonym">Neptunus trituberculatus</name>
    <dbReference type="NCBI Taxonomy" id="210409"/>
    <lineage>
        <taxon>Eukaryota</taxon>
        <taxon>Metazoa</taxon>
        <taxon>Ecdysozoa</taxon>
        <taxon>Arthropoda</taxon>
        <taxon>Crustacea</taxon>
        <taxon>Multicrustacea</taxon>
        <taxon>Malacostraca</taxon>
        <taxon>Eumalacostraca</taxon>
        <taxon>Eucarida</taxon>
        <taxon>Decapoda</taxon>
        <taxon>Pleocyemata</taxon>
        <taxon>Brachyura</taxon>
        <taxon>Eubrachyura</taxon>
        <taxon>Portunoidea</taxon>
        <taxon>Portunidae</taxon>
        <taxon>Portuninae</taxon>
        <taxon>Portunus</taxon>
    </lineage>
</organism>
<dbReference type="SUPFAM" id="SSF48726">
    <property type="entry name" value="Immunoglobulin"/>
    <property type="match status" value="1"/>
</dbReference>
<dbReference type="GO" id="GO:0050808">
    <property type="term" value="P:synapse organization"/>
    <property type="evidence" value="ECO:0007669"/>
    <property type="project" value="TreeGrafter"/>
</dbReference>
<dbReference type="PANTHER" id="PTHR23279:SF46">
    <property type="entry name" value="DEFECTIVE PROBOSCIS EXTENSION RESPONSE 10, ISOFORM A-RELATED"/>
    <property type="match status" value="1"/>
</dbReference>
<dbReference type="EMBL" id="VSRR010099739">
    <property type="protein sequence ID" value="MPC94742.1"/>
    <property type="molecule type" value="Genomic_DNA"/>
</dbReference>
<dbReference type="PROSITE" id="PS50835">
    <property type="entry name" value="IG_LIKE"/>
    <property type="match status" value="1"/>
</dbReference>
<comment type="caution">
    <text evidence="2">The sequence shown here is derived from an EMBL/GenBank/DDBJ whole genome shotgun (WGS) entry which is preliminary data.</text>
</comment>
<gene>
    <name evidence="2" type="ORF">E2C01_089927</name>
</gene>
<dbReference type="InterPro" id="IPR013783">
    <property type="entry name" value="Ig-like_fold"/>
</dbReference>
<dbReference type="InterPro" id="IPR013106">
    <property type="entry name" value="Ig_V-set"/>
</dbReference>
<dbReference type="InterPro" id="IPR037448">
    <property type="entry name" value="Zig-8"/>
</dbReference>
<evidence type="ECO:0000313" key="2">
    <source>
        <dbReference type="EMBL" id="MPC94742.1"/>
    </source>
</evidence>
<dbReference type="PANTHER" id="PTHR23279">
    <property type="entry name" value="DEFECTIVE PROBOSCIS EXTENSION RESPONSE DPR -RELATED"/>
    <property type="match status" value="1"/>
</dbReference>
<accession>A0A5B7JEV4</accession>
<dbReference type="GO" id="GO:0032589">
    <property type="term" value="C:neuron projection membrane"/>
    <property type="evidence" value="ECO:0007669"/>
    <property type="project" value="TreeGrafter"/>
</dbReference>
<sequence length="69" mass="8298">MKKCGSEVKRISWIRRRDWHVLTSGVFTYTNDERFSITHRDGADDWTLSIKYLQERDNGTYECHVSTDW</sequence>
<dbReference type="AlphaFoldDB" id="A0A5B7JEV4"/>
<dbReference type="InterPro" id="IPR007110">
    <property type="entry name" value="Ig-like_dom"/>
</dbReference>
<reference evidence="2 3" key="1">
    <citation type="submission" date="2019-05" db="EMBL/GenBank/DDBJ databases">
        <title>Another draft genome of Portunus trituberculatus and its Hox gene families provides insights of decapod evolution.</title>
        <authorList>
            <person name="Jeong J.-H."/>
            <person name="Song I."/>
            <person name="Kim S."/>
            <person name="Choi T."/>
            <person name="Kim D."/>
            <person name="Ryu S."/>
            <person name="Kim W."/>
        </authorList>
    </citation>
    <scope>NUCLEOTIDE SEQUENCE [LARGE SCALE GENOMIC DNA]</scope>
    <source>
        <tissue evidence="2">Muscle</tissue>
    </source>
</reference>
<proteinExistence type="predicted"/>
<keyword evidence="3" id="KW-1185">Reference proteome</keyword>
<dbReference type="Gene3D" id="2.60.40.10">
    <property type="entry name" value="Immunoglobulins"/>
    <property type="match status" value="1"/>
</dbReference>